<feature type="chain" id="PRO_5047230658" evidence="1">
    <location>
        <begin position="25"/>
        <end position="161"/>
    </location>
</feature>
<proteinExistence type="predicted"/>
<organism evidence="2 3">
    <name type="scientific">Paraburkholderia unamae</name>
    <dbReference type="NCBI Taxonomy" id="219649"/>
    <lineage>
        <taxon>Bacteria</taxon>
        <taxon>Pseudomonadati</taxon>
        <taxon>Pseudomonadota</taxon>
        <taxon>Betaproteobacteria</taxon>
        <taxon>Burkholderiales</taxon>
        <taxon>Burkholderiaceae</taxon>
        <taxon>Paraburkholderia</taxon>
    </lineage>
</organism>
<comment type="caution">
    <text evidence="2">The sequence shown here is derived from an EMBL/GenBank/DDBJ whole genome shotgun (WGS) entry which is preliminary data.</text>
</comment>
<gene>
    <name evidence="2" type="ORF">C7402_110305</name>
</gene>
<reference evidence="2 3" key="1">
    <citation type="submission" date="2018-05" db="EMBL/GenBank/DDBJ databases">
        <title>Genomic Encyclopedia of Type Strains, Phase IV (KMG-V): Genome sequencing to study the core and pangenomes of soil and plant-associated prokaryotes.</title>
        <authorList>
            <person name="Whitman W."/>
        </authorList>
    </citation>
    <scope>NUCLEOTIDE SEQUENCE [LARGE SCALE GENOMIC DNA]</scope>
    <source>
        <strain evidence="2 3">SCZa-39</strain>
    </source>
</reference>
<keyword evidence="1" id="KW-0732">Signal</keyword>
<keyword evidence="3" id="KW-1185">Reference proteome</keyword>
<protein>
    <submittedName>
        <fullName evidence="2">Uncharacterized protein</fullName>
    </submittedName>
</protein>
<evidence type="ECO:0000313" key="2">
    <source>
        <dbReference type="EMBL" id="PVX81900.1"/>
    </source>
</evidence>
<evidence type="ECO:0000313" key="3">
    <source>
        <dbReference type="Proteomes" id="UP000245712"/>
    </source>
</evidence>
<accession>A0ABX5KM23</accession>
<dbReference type="Proteomes" id="UP000245712">
    <property type="component" value="Unassembled WGS sequence"/>
</dbReference>
<dbReference type="RefSeq" id="WP_116612158.1">
    <property type="nucleotide sequence ID" value="NZ_CAJZAT010000167.1"/>
</dbReference>
<dbReference type="EMBL" id="QEOB01000010">
    <property type="protein sequence ID" value="PVX81900.1"/>
    <property type="molecule type" value="Genomic_DNA"/>
</dbReference>
<feature type="signal peptide" evidence="1">
    <location>
        <begin position="1"/>
        <end position="24"/>
    </location>
</feature>
<evidence type="ECO:0000256" key="1">
    <source>
        <dbReference type="SAM" id="SignalP"/>
    </source>
</evidence>
<name>A0ABX5KM23_9BURK</name>
<sequence>MNRIVTRLLTATAALLVCTALAQAQDATLKQGMRASTAEVQSLARTLPVTIGKSRVWPMPNAPALDADGIVQLNATLVIRANDRRVGLSSNDLVVMYADTGAVSAAASGLAQQVSAFPKLGVTVLKVSTFAQLQPLYQTLSAKFPGAQFDLPVSYAKQRAQ</sequence>